<evidence type="ECO:0008006" key="4">
    <source>
        <dbReference type="Google" id="ProtNLM"/>
    </source>
</evidence>
<dbReference type="AlphaFoldDB" id="A0A380WWI4"/>
<feature type="chain" id="PRO_5016945917" description="Bacteriocin" evidence="1">
    <location>
        <begin position="34"/>
        <end position="96"/>
    </location>
</feature>
<name>A0A380WWI4_9FIRM</name>
<accession>A0A380WWI4</accession>
<dbReference type="EMBL" id="UFTA01000002">
    <property type="protein sequence ID" value="SUU93325.1"/>
    <property type="molecule type" value="Genomic_DNA"/>
</dbReference>
<proteinExistence type="predicted"/>
<protein>
    <recommendedName>
        <fullName evidence="4">Bacteriocin</fullName>
    </recommendedName>
</protein>
<gene>
    <name evidence="2" type="ORF">NCTC9810_01678</name>
</gene>
<evidence type="ECO:0000256" key="1">
    <source>
        <dbReference type="SAM" id="SignalP"/>
    </source>
</evidence>
<sequence length="96" mass="9014">MKNFKKVVGKANIALASLALGIGMVLPSHSSYADGGHSTGECVAGVVGEGAAGGLAGTYTGFKIGTATGHPGIGSAIGGAIGVIGGGSKGAADHCF</sequence>
<dbReference type="RefSeq" id="WP_218565049.1">
    <property type="nucleotide sequence ID" value="NZ_CALTZC010000006.1"/>
</dbReference>
<dbReference type="Proteomes" id="UP000255124">
    <property type="component" value="Unassembled WGS sequence"/>
</dbReference>
<keyword evidence="1" id="KW-0732">Signal</keyword>
<organism evidence="2 3">
    <name type="scientific">Anaerococcus octavius</name>
    <dbReference type="NCBI Taxonomy" id="54007"/>
    <lineage>
        <taxon>Bacteria</taxon>
        <taxon>Bacillati</taxon>
        <taxon>Bacillota</taxon>
        <taxon>Tissierellia</taxon>
        <taxon>Tissierellales</taxon>
        <taxon>Peptoniphilaceae</taxon>
        <taxon>Anaerococcus</taxon>
    </lineage>
</organism>
<evidence type="ECO:0000313" key="3">
    <source>
        <dbReference type="Proteomes" id="UP000255124"/>
    </source>
</evidence>
<evidence type="ECO:0000313" key="2">
    <source>
        <dbReference type="EMBL" id="SUU93325.1"/>
    </source>
</evidence>
<reference evidence="2 3" key="1">
    <citation type="submission" date="2018-06" db="EMBL/GenBank/DDBJ databases">
        <authorList>
            <consortium name="Pathogen Informatics"/>
            <person name="Doyle S."/>
        </authorList>
    </citation>
    <scope>NUCLEOTIDE SEQUENCE [LARGE SCALE GENOMIC DNA]</scope>
    <source>
        <strain evidence="2 3">NCTC9810</strain>
    </source>
</reference>
<feature type="signal peptide" evidence="1">
    <location>
        <begin position="1"/>
        <end position="33"/>
    </location>
</feature>